<dbReference type="Proteomes" id="UP000199055">
    <property type="component" value="Unassembled WGS sequence"/>
</dbReference>
<gene>
    <name evidence="1" type="ORF">SAMN05216481_108141</name>
</gene>
<reference evidence="1 2" key="1">
    <citation type="submission" date="2016-10" db="EMBL/GenBank/DDBJ databases">
        <authorList>
            <person name="de Groot N.N."/>
        </authorList>
    </citation>
    <scope>NUCLEOTIDE SEQUENCE [LARGE SCALE GENOMIC DNA]</scope>
    <source>
        <strain evidence="1 2">CGMCC 4.3519</strain>
    </source>
</reference>
<dbReference type="RefSeq" id="WP_143071779.1">
    <property type="nucleotide sequence ID" value="NZ_FOET01000008.1"/>
</dbReference>
<organism evidence="1 2">
    <name type="scientific">Streptomyces radiopugnans</name>
    <dbReference type="NCBI Taxonomy" id="403935"/>
    <lineage>
        <taxon>Bacteria</taxon>
        <taxon>Bacillati</taxon>
        <taxon>Actinomycetota</taxon>
        <taxon>Actinomycetes</taxon>
        <taxon>Kitasatosporales</taxon>
        <taxon>Streptomycetaceae</taxon>
        <taxon>Streptomyces</taxon>
    </lineage>
</organism>
<dbReference type="STRING" id="403935.SAMN05216481_108141"/>
<proteinExistence type="predicted"/>
<evidence type="ECO:0000313" key="2">
    <source>
        <dbReference type="Proteomes" id="UP000199055"/>
    </source>
</evidence>
<dbReference type="EMBL" id="FOET01000008">
    <property type="protein sequence ID" value="SEQ46145.1"/>
    <property type="molecule type" value="Genomic_DNA"/>
</dbReference>
<name>A0A1H9G7K7_9ACTN</name>
<protein>
    <submittedName>
        <fullName evidence="1">Uncharacterized protein</fullName>
    </submittedName>
</protein>
<keyword evidence="2" id="KW-1185">Reference proteome</keyword>
<sequence>MDAPKLRELLSAYSTNDPDFQKSNWHVPDDAAIECGTVSRESLLHTYRRRLKRTGENHTLHTKTENLVAFLQDYPEEELTMVDYYTSEGEMRLFLANYECSRILFWMSMFK</sequence>
<evidence type="ECO:0000313" key="1">
    <source>
        <dbReference type="EMBL" id="SEQ46145.1"/>
    </source>
</evidence>
<dbReference type="AlphaFoldDB" id="A0A1H9G7K7"/>
<accession>A0A1H9G7K7</accession>